<keyword evidence="14" id="KW-0133">Cell shape</keyword>
<comment type="catalytic activity">
    <reaction evidence="13 14">
        <text>di-trans,octa-cis-undecaprenyl diphosphate + H2O = di-trans,octa-cis-undecaprenyl phosphate + phosphate + H(+)</text>
        <dbReference type="Rhea" id="RHEA:28094"/>
        <dbReference type="ChEBI" id="CHEBI:15377"/>
        <dbReference type="ChEBI" id="CHEBI:15378"/>
        <dbReference type="ChEBI" id="CHEBI:43474"/>
        <dbReference type="ChEBI" id="CHEBI:58405"/>
        <dbReference type="ChEBI" id="CHEBI:60392"/>
        <dbReference type="EC" id="3.6.1.27"/>
    </reaction>
</comment>
<evidence type="ECO:0000256" key="13">
    <source>
        <dbReference type="ARBA" id="ARBA00047594"/>
    </source>
</evidence>
<dbReference type="PANTHER" id="PTHR30622:SF2">
    <property type="entry name" value="UNDECAPRENYL-DIPHOSPHATASE"/>
    <property type="match status" value="1"/>
</dbReference>
<dbReference type="Proteomes" id="UP000182344">
    <property type="component" value="Unassembled WGS sequence"/>
</dbReference>
<dbReference type="InterPro" id="IPR003824">
    <property type="entry name" value="UppP"/>
</dbReference>
<keyword evidence="14" id="KW-0961">Cell wall biogenesis/degradation</keyword>
<keyword evidence="7 14" id="KW-0378">Hydrolase</keyword>
<dbReference type="STRING" id="1805376.AUK05_01015"/>
<dbReference type="EC" id="3.6.1.27" evidence="3 14"/>
<evidence type="ECO:0000256" key="10">
    <source>
        <dbReference type="ARBA" id="ARBA00023251"/>
    </source>
</evidence>
<dbReference type="HAMAP" id="MF_01006">
    <property type="entry name" value="Undec_diphosphatase"/>
    <property type="match status" value="1"/>
</dbReference>
<feature type="transmembrane region" description="Helical" evidence="14">
    <location>
        <begin position="99"/>
        <end position="117"/>
    </location>
</feature>
<protein>
    <recommendedName>
        <fullName evidence="4 14">Undecaprenyl-diphosphatase</fullName>
        <ecNumber evidence="3 14">3.6.1.27</ecNumber>
    </recommendedName>
    <alternativeName>
        <fullName evidence="12 14">Bacitracin resistance protein</fullName>
    </alternativeName>
    <alternativeName>
        <fullName evidence="11 14">Undecaprenyl pyrophosphate phosphatase</fullName>
    </alternativeName>
</protein>
<comment type="similarity">
    <text evidence="2 14">Belongs to the UppP family.</text>
</comment>
<evidence type="ECO:0000256" key="6">
    <source>
        <dbReference type="ARBA" id="ARBA00022692"/>
    </source>
</evidence>
<comment type="function">
    <text evidence="14">Catalyzes the dephosphorylation of undecaprenyl diphosphate (UPP). Confers resistance to bacitracin.</text>
</comment>
<feature type="transmembrane region" description="Helical" evidence="14">
    <location>
        <begin position="197"/>
        <end position="215"/>
    </location>
</feature>
<evidence type="ECO:0000256" key="4">
    <source>
        <dbReference type="ARBA" id="ARBA00021581"/>
    </source>
</evidence>
<comment type="caution">
    <text evidence="15">The sequence shown here is derived from an EMBL/GenBank/DDBJ whole genome shotgun (WGS) entry which is preliminary data.</text>
</comment>
<feature type="transmembrane region" description="Helical" evidence="14">
    <location>
        <begin position="221"/>
        <end position="242"/>
    </location>
</feature>
<comment type="subcellular location">
    <subcellularLocation>
        <location evidence="1 14">Cell membrane</location>
        <topology evidence="1 14">Multi-pass membrane protein</topology>
    </subcellularLocation>
</comment>
<evidence type="ECO:0000313" key="16">
    <source>
        <dbReference type="Proteomes" id="UP000182344"/>
    </source>
</evidence>
<evidence type="ECO:0000256" key="11">
    <source>
        <dbReference type="ARBA" id="ARBA00032707"/>
    </source>
</evidence>
<evidence type="ECO:0000256" key="8">
    <source>
        <dbReference type="ARBA" id="ARBA00022989"/>
    </source>
</evidence>
<evidence type="ECO:0000256" key="7">
    <source>
        <dbReference type="ARBA" id="ARBA00022801"/>
    </source>
</evidence>
<keyword evidence="14" id="KW-0573">Peptidoglycan synthesis</keyword>
<feature type="transmembrane region" description="Helical" evidence="14">
    <location>
        <begin position="70"/>
        <end position="87"/>
    </location>
</feature>
<evidence type="ECO:0000256" key="9">
    <source>
        <dbReference type="ARBA" id="ARBA00023136"/>
    </source>
</evidence>
<keyword evidence="8 14" id="KW-1133">Transmembrane helix</keyword>
<feature type="transmembrane region" description="Helical" evidence="14">
    <location>
        <begin position="40"/>
        <end position="58"/>
    </location>
</feature>
<dbReference type="AlphaFoldDB" id="A0A1J5HRZ8"/>
<evidence type="ECO:0000313" key="15">
    <source>
        <dbReference type="EMBL" id="OIP87548.1"/>
    </source>
</evidence>
<organism evidence="15 16">
    <name type="scientific">Candidatus Shapirobacteria bacterium CG2_30_35_20</name>
    <dbReference type="NCBI Taxonomy" id="1805376"/>
    <lineage>
        <taxon>Bacteria</taxon>
        <taxon>Candidatus Shapironibacteriota</taxon>
    </lineage>
</organism>
<dbReference type="GO" id="GO:0046677">
    <property type="term" value="P:response to antibiotic"/>
    <property type="evidence" value="ECO:0007669"/>
    <property type="project" value="UniProtKB-UniRule"/>
</dbReference>
<dbReference type="Pfam" id="PF02673">
    <property type="entry name" value="BacA"/>
    <property type="match status" value="1"/>
</dbReference>
<evidence type="ECO:0000256" key="14">
    <source>
        <dbReference type="HAMAP-Rule" id="MF_01006"/>
    </source>
</evidence>
<evidence type="ECO:0000256" key="1">
    <source>
        <dbReference type="ARBA" id="ARBA00004651"/>
    </source>
</evidence>
<evidence type="ECO:0000256" key="3">
    <source>
        <dbReference type="ARBA" id="ARBA00012374"/>
    </source>
</evidence>
<reference evidence="15 16" key="1">
    <citation type="journal article" date="2016" name="Environ. Microbiol.">
        <title>Genomic resolution of a cold subsurface aquifer community provides metabolic insights for novel microbes adapted to high CO concentrations.</title>
        <authorList>
            <person name="Probst A.J."/>
            <person name="Castelle C.J."/>
            <person name="Singh A."/>
            <person name="Brown C.T."/>
            <person name="Anantharaman K."/>
            <person name="Sharon I."/>
            <person name="Hug L.A."/>
            <person name="Burstein D."/>
            <person name="Emerson J.B."/>
            <person name="Thomas B.C."/>
            <person name="Banfield J.F."/>
        </authorList>
    </citation>
    <scope>NUCLEOTIDE SEQUENCE [LARGE SCALE GENOMIC DNA]</scope>
    <source>
        <strain evidence="15">CG2_30_35_20</strain>
    </source>
</reference>
<keyword evidence="6 14" id="KW-0812">Transmembrane</keyword>
<sequence>MNLFQPLFLGLTQGITEFLPISSSGHLNLLQHFFGLTPSLSLDIFLNTATLFSVLFFFKKQIKYFFNNLKYIIIASIPAALVGIFLKDQVQIVFANTKLLPYFFLITSTLLISTKFIKNKSNLKLNYKNYLLIGLMQAMAILPAVSRSGITITTALLLGLAPLEAFNFSFCLFIVASLGTIVLDYKNLFIAPNFSPVMLSSFFITFIAGIIALYFLKKIVISKNLWMFGIYTLILSVVLFFAL</sequence>
<dbReference type="EMBL" id="MNZO01000015">
    <property type="protein sequence ID" value="OIP87548.1"/>
    <property type="molecule type" value="Genomic_DNA"/>
</dbReference>
<keyword evidence="9 14" id="KW-0472">Membrane</keyword>
<name>A0A1J5HRZ8_9BACT</name>
<gene>
    <name evidence="14" type="primary">uppP</name>
    <name evidence="15" type="ORF">AUK05_01015</name>
</gene>
<evidence type="ECO:0000256" key="2">
    <source>
        <dbReference type="ARBA" id="ARBA00010621"/>
    </source>
</evidence>
<evidence type="ECO:0000256" key="12">
    <source>
        <dbReference type="ARBA" id="ARBA00032932"/>
    </source>
</evidence>
<dbReference type="GO" id="GO:0050380">
    <property type="term" value="F:undecaprenyl-diphosphatase activity"/>
    <property type="evidence" value="ECO:0007669"/>
    <property type="project" value="UniProtKB-UniRule"/>
</dbReference>
<accession>A0A1J5HRZ8</accession>
<feature type="transmembrane region" description="Helical" evidence="14">
    <location>
        <begin position="165"/>
        <end position="185"/>
    </location>
</feature>
<dbReference type="GO" id="GO:0008360">
    <property type="term" value="P:regulation of cell shape"/>
    <property type="evidence" value="ECO:0007669"/>
    <property type="project" value="UniProtKB-KW"/>
</dbReference>
<dbReference type="PANTHER" id="PTHR30622">
    <property type="entry name" value="UNDECAPRENYL-DIPHOSPHATASE"/>
    <property type="match status" value="1"/>
</dbReference>
<comment type="miscellaneous">
    <text evidence="14">Bacitracin is thought to be involved in the inhibition of peptidoglycan synthesis by sequestering undecaprenyl diphosphate, thereby reducing the pool of lipid carrier available.</text>
</comment>
<dbReference type="GO" id="GO:0005886">
    <property type="term" value="C:plasma membrane"/>
    <property type="evidence" value="ECO:0007669"/>
    <property type="project" value="UniProtKB-SubCell"/>
</dbReference>
<keyword evidence="10 14" id="KW-0046">Antibiotic resistance</keyword>
<evidence type="ECO:0000256" key="5">
    <source>
        <dbReference type="ARBA" id="ARBA00022475"/>
    </source>
</evidence>
<dbReference type="GO" id="GO:0071555">
    <property type="term" value="P:cell wall organization"/>
    <property type="evidence" value="ECO:0007669"/>
    <property type="project" value="UniProtKB-KW"/>
</dbReference>
<proteinExistence type="inferred from homology"/>
<dbReference type="GO" id="GO:0009252">
    <property type="term" value="P:peptidoglycan biosynthetic process"/>
    <property type="evidence" value="ECO:0007669"/>
    <property type="project" value="UniProtKB-KW"/>
</dbReference>
<keyword evidence="5 14" id="KW-1003">Cell membrane</keyword>